<sequence length="70" mass="8136">MAVSYKPLWIELAKRDLRKKDIQIMANLTSNLIANMGKNEYISMKNLEKICKALDCTPNDVFEFIQEVEN</sequence>
<comment type="caution">
    <text evidence="2">The sequence shown here is derived from an EMBL/GenBank/DDBJ whole genome shotgun (WGS) entry which is preliminary data.</text>
</comment>
<evidence type="ECO:0000313" key="2">
    <source>
        <dbReference type="EMBL" id="MBD8048125.1"/>
    </source>
</evidence>
<reference evidence="2 3" key="1">
    <citation type="submission" date="2020-08" db="EMBL/GenBank/DDBJ databases">
        <title>A Genomic Blueprint of the Chicken Gut Microbiome.</title>
        <authorList>
            <person name="Gilroy R."/>
            <person name="Ravi A."/>
            <person name="Getino M."/>
            <person name="Pursley I."/>
            <person name="Horton D.L."/>
            <person name="Alikhan N.-F."/>
            <person name="Baker D."/>
            <person name="Gharbi K."/>
            <person name="Hall N."/>
            <person name="Watson M."/>
            <person name="Adriaenssens E.M."/>
            <person name="Foster-Nyarko E."/>
            <person name="Jarju S."/>
            <person name="Secka A."/>
            <person name="Antonio M."/>
            <person name="Oren A."/>
            <person name="Chaudhuri R."/>
            <person name="La Ragione R.M."/>
            <person name="Hildebrand F."/>
            <person name="Pallen M.J."/>
        </authorList>
    </citation>
    <scope>NUCLEOTIDE SEQUENCE [LARGE SCALE GENOMIC DNA]</scope>
    <source>
        <strain evidence="2 3">N37</strain>
    </source>
</reference>
<dbReference type="PANTHER" id="PTHR37301:SF1">
    <property type="entry name" value="DNA-BINDING PROTEIN"/>
    <property type="match status" value="1"/>
</dbReference>
<protein>
    <submittedName>
        <fullName evidence="2">Helix-turn-helix transcriptional regulator</fullName>
    </submittedName>
</protein>
<organism evidence="2 3">
    <name type="scientific">Clostridium faecium</name>
    <dbReference type="NCBI Taxonomy" id="2762223"/>
    <lineage>
        <taxon>Bacteria</taxon>
        <taxon>Bacillati</taxon>
        <taxon>Bacillota</taxon>
        <taxon>Clostridia</taxon>
        <taxon>Eubacteriales</taxon>
        <taxon>Clostridiaceae</taxon>
        <taxon>Clostridium</taxon>
    </lineage>
</organism>
<dbReference type="EMBL" id="JACSQB010000112">
    <property type="protein sequence ID" value="MBD8048125.1"/>
    <property type="molecule type" value="Genomic_DNA"/>
</dbReference>
<evidence type="ECO:0000259" key="1">
    <source>
        <dbReference type="PROSITE" id="PS50943"/>
    </source>
</evidence>
<dbReference type="InterPro" id="IPR001387">
    <property type="entry name" value="Cro/C1-type_HTH"/>
</dbReference>
<feature type="domain" description="HTH cro/C1-type" evidence="1">
    <location>
        <begin position="37"/>
        <end position="61"/>
    </location>
</feature>
<gene>
    <name evidence="2" type="ORF">H9637_13945</name>
</gene>
<keyword evidence="3" id="KW-1185">Reference proteome</keyword>
<name>A0ABR8YV63_9CLOT</name>
<evidence type="ECO:0000313" key="3">
    <source>
        <dbReference type="Proteomes" id="UP000627166"/>
    </source>
</evidence>
<dbReference type="InterPro" id="IPR010982">
    <property type="entry name" value="Lambda_DNA-bd_dom_sf"/>
</dbReference>
<dbReference type="PANTHER" id="PTHR37301">
    <property type="entry name" value="DNA-BINDING PROTEIN-RELATED"/>
    <property type="match status" value="1"/>
</dbReference>
<dbReference type="RefSeq" id="WP_191741079.1">
    <property type="nucleotide sequence ID" value="NZ_JACSQB010000112.1"/>
</dbReference>
<dbReference type="SUPFAM" id="SSF47413">
    <property type="entry name" value="lambda repressor-like DNA-binding domains"/>
    <property type="match status" value="1"/>
</dbReference>
<dbReference type="PROSITE" id="PS50943">
    <property type="entry name" value="HTH_CROC1"/>
    <property type="match status" value="1"/>
</dbReference>
<accession>A0ABR8YV63</accession>
<dbReference type="Gene3D" id="1.10.260.40">
    <property type="entry name" value="lambda repressor-like DNA-binding domains"/>
    <property type="match status" value="1"/>
</dbReference>
<dbReference type="Proteomes" id="UP000627166">
    <property type="component" value="Unassembled WGS sequence"/>
</dbReference>
<proteinExistence type="predicted"/>
<dbReference type="Pfam" id="PF13443">
    <property type="entry name" value="HTH_26"/>
    <property type="match status" value="1"/>
</dbReference>